<name>A0A521BKU1_9BACL</name>
<dbReference type="EMBL" id="FXTI01000002">
    <property type="protein sequence ID" value="SMO47441.1"/>
    <property type="molecule type" value="Genomic_DNA"/>
</dbReference>
<evidence type="ECO:0000313" key="1">
    <source>
        <dbReference type="EMBL" id="SMO47441.1"/>
    </source>
</evidence>
<protein>
    <submittedName>
        <fullName evidence="1">Uncharacterized protein</fullName>
    </submittedName>
</protein>
<sequence>MLTLEEQQQISRIRKKLTKLQLQVVAFEGRFHPSDLRMALDQLCRAAETLTIMHLEDRQLSHSIQFVEEKLTIARNVLMGQQLTKK</sequence>
<keyword evidence="2" id="KW-1185">Reference proteome</keyword>
<dbReference type="AlphaFoldDB" id="A0A521BKU1"/>
<accession>A0A521BKU1</accession>
<gene>
    <name evidence="1" type="ORF">SAMN06264849_102148</name>
</gene>
<organism evidence="1 2">
    <name type="scientific">Melghirimyces algeriensis</name>
    <dbReference type="NCBI Taxonomy" id="910412"/>
    <lineage>
        <taxon>Bacteria</taxon>
        <taxon>Bacillati</taxon>
        <taxon>Bacillota</taxon>
        <taxon>Bacilli</taxon>
        <taxon>Bacillales</taxon>
        <taxon>Thermoactinomycetaceae</taxon>
        <taxon>Melghirimyces</taxon>
    </lineage>
</organism>
<dbReference type="RefSeq" id="WP_142504464.1">
    <property type="nucleotide sequence ID" value="NZ_FXTI01000002.1"/>
</dbReference>
<dbReference type="Proteomes" id="UP000315636">
    <property type="component" value="Unassembled WGS sequence"/>
</dbReference>
<reference evidence="1 2" key="1">
    <citation type="submission" date="2017-05" db="EMBL/GenBank/DDBJ databases">
        <authorList>
            <person name="Varghese N."/>
            <person name="Submissions S."/>
        </authorList>
    </citation>
    <scope>NUCLEOTIDE SEQUENCE [LARGE SCALE GENOMIC DNA]</scope>
    <source>
        <strain evidence="1 2">DSM 45474</strain>
    </source>
</reference>
<evidence type="ECO:0000313" key="2">
    <source>
        <dbReference type="Proteomes" id="UP000315636"/>
    </source>
</evidence>
<dbReference type="OrthoDB" id="2989811at2"/>
<proteinExistence type="predicted"/>